<organism evidence="2 3">
    <name type="scientific">Afipia carboxidovorans (strain ATCC 49405 / DSM 1227 / KCTC 32145 / OM5)</name>
    <name type="common">Oligotropha carboxidovorans</name>
    <dbReference type="NCBI Taxonomy" id="504832"/>
    <lineage>
        <taxon>Bacteria</taxon>
        <taxon>Pseudomonadati</taxon>
        <taxon>Pseudomonadota</taxon>
        <taxon>Alphaproteobacteria</taxon>
        <taxon>Hyphomicrobiales</taxon>
        <taxon>Nitrobacteraceae</taxon>
        <taxon>Afipia</taxon>
    </lineage>
</organism>
<proteinExistence type="predicted"/>
<evidence type="ECO:0000313" key="2">
    <source>
        <dbReference type="EMBL" id="AEI08319.1"/>
    </source>
</evidence>
<keyword evidence="2" id="KW-0614">Plasmid</keyword>
<dbReference type="OrthoDB" id="8162253at2"/>
<evidence type="ECO:0000313" key="3">
    <source>
        <dbReference type="Proteomes" id="UP000007730"/>
    </source>
</evidence>
<keyword evidence="3" id="KW-1185">Reference proteome</keyword>
<protein>
    <submittedName>
        <fullName evidence="2">Uncharacterized protein</fullName>
    </submittedName>
</protein>
<reference evidence="2 3" key="1">
    <citation type="journal article" date="2011" name="J. Bacteriol.">
        <title>Complete genome sequences of the chemolithoautotrophic Oligotropha carboxidovorans strains OM4 and OM5.</title>
        <authorList>
            <person name="Volland S."/>
            <person name="Rachinger M."/>
            <person name="Strittmatter A."/>
            <person name="Daniel R."/>
            <person name="Gottschalk G."/>
            <person name="Meyer O."/>
        </authorList>
    </citation>
    <scope>NUCLEOTIDE SEQUENCE [LARGE SCALE GENOMIC DNA]</scope>
    <source>
        <strain evidence="3">ATCC 49405 / DSM 1227 / KCTC 32145 / OM5</strain>
        <plasmid evidence="2">pOC167</plasmid>
    </source>
</reference>
<evidence type="ECO:0000256" key="1">
    <source>
        <dbReference type="SAM" id="SignalP"/>
    </source>
</evidence>
<name>F8C1K4_AFIC5</name>
<dbReference type="Proteomes" id="UP000007730">
    <property type="component" value="Plasmid pOC167"/>
</dbReference>
<geneLocation type="plasmid" evidence="2 3">
    <name>pOC167</name>
</geneLocation>
<keyword evidence="1" id="KW-0732">Signal</keyword>
<dbReference type="KEGG" id="ocg:OCA5_pOC16701230"/>
<feature type="chain" id="PRO_5003374317" evidence="1">
    <location>
        <begin position="24"/>
        <end position="164"/>
    </location>
</feature>
<dbReference type="PATRIC" id="fig|504832.7.peg.3828"/>
<dbReference type="eggNOG" id="ENOG50336Y3">
    <property type="taxonomic scope" value="Bacteria"/>
</dbReference>
<sequence>MKRGAALLVAVGLVCAGAGRARAQDASFGCKVLLCAAASAPGWSGIPYCVPVMQTLFRQLAKGGGWPSCPEGNASGLGYEPYQACPVGLTPVQSGSESGVGMSAAANGNLCADLSKPQQVCSGGDGGCTTTYPTTARDPRGDPYYVDISTANGTQRFYFSLQGY</sequence>
<accession>F8C1K4</accession>
<dbReference type="RefSeq" id="WP_013913484.1">
    <property type="nucleotide sequence ID" value="NC_011386.1"/>
</dbReference>
<dbReference type="AlphaFoldDB" id="F8C1K4"/>
<feature type="signal peptide" evidence="1">
    <location>
        <begin position="1"/>
        <end position="23"/>
    </location>
</feature>
<dbReference type="HOGENOM" id="CLU_134378_0_0_5"/>
<dbReference type="EMBL" id="CP002828">
    <property type="protein sequence ID" value="AEI08319.1"/>
    <property type="molecule type" value="Genomic_DNA"/>
</dbReference>
<gene>
    <name evidence="2" type="ordered locus">OCA5_pOC16701230</name>
</gene>